<accession>A0A7W0CDV0</accession>
<gene>
    <name evidence="1" type="ORF">HNR30_000549</name>
</gene>
<sequence length="388" mass="42279">MSTPISKDGVDHALKARRAEQDRISESLLTLESNTTYQLLDGSALRGGTLVRWSAAQDAAATMWALNDAYRRTMRQAEDVRARRARVGSQELAELNELLNAPTIEIPSPGSGPLTLLPAPDERISLDEVVDRMEVAFRRVMEVVEAVDAVWSAAFPRLDEAAAAVKEAYDLAAELGESPGLGGAEDEVRAMREAALLDPLGTTLPAARLDQVLAALRTRLTALRAAVATMREYGRRKELLTSVIAKVAGAEQQARLAHTEVAVKILLPPTARPQDGAGRLSAELESIDASAEGWSARADRLTALERSAAEAETQALRRAGALRGLLGRREELRGRLLASQAKAVRKRLAEDPEASRLYDEARQLLWTAPCDLNRAAQLVERYSREVNR</sequence>
<keyword evidence="2" id="KW-1185">Reference proteome</keyword>
<comment type="caution">
    <text evidence="1">The sequence shown here is derived from an EMBL/GenBank/DDBJ whole genome shotgun (WGS) entry which is preliminary data.</text>
</comment>
<dbReference type="RefSeq" id="WP_181608029.1">
    <property type="nucleotide sequence ID" value="NZ_BAABAM010000001.1"/>
</dbReference>
<reference evidence="1 2" key="1">
    <citation type="submission" date="2020-07" db="EMBL/GenBank/DDBJ databases">
        <title>Genomic Encyclopedia of Type Strains, Phase IV (KMG-IV): sequencing the most valuable type-strain genomes for metagenomic binning, comparative biology and taxonomic classification.</title>
        <authorList>
            <person name="Goeker M."/>
        </authorList>
    </citation>
    <scope>NUCLEOTIDE SEQUENCE [LARGE SCALE GENOMIC DNA]</scope>
    <source>
        <strain evidence="1 2">DSM 45533</strain>
    </source>
</reference>
<protein>
    <submittedName>
        <fullName evidence="1">Uncharacterized protein</fullName>
    </submittedName>
</protein>
<proteinExistence type="predicted"/>
<organism evidence="1 2">
    <name type="scientific">Nonomuraea soli</name>
    <dbReference type="NCBI Taxonomy" id="1032476"/>
    <lineage>
        <taxon>Bacteria</taxon>
        <taxon>Bacillati</taxon>
        <taxon>Actinomycetota</taxon>
        <taxon>Actinomycetes</taxon>
        <taxon>Streptosporangiales</taxon>
        <taxon>Streptosporangiaceae</taxon>
        <taxon>Nonomuraea</taxon>
    </lineage>
</organism>
<dbReference type="AlphaFoldDB" id="A0A7W0CDV0"/>
<dbReference type="Proteomes" id="UP000530928">
    <property type="component" value="Unassembled WGS sequence"/>
</dbReference>
<evidence type="ECO:0000313" key="1">
    <source>
        <dbReference type="EMBL" id="MBA2889214.1"/>
    </source>
</evidence>
<evidence type="ECO:0000313" key="2">
    <source>
        <dbReference type="Proteomes" id="UP000530928"/>
    </source>
</evidence>
<name>A0A7W0CDV0_9ACTN</name>
<dbReference type="EMBL" id="JACDUR010000001">
    <property type="protein sequence ID" value="MBA2889214.1"/>
    <property type="molecule type" value="Genomic_DNA"/>
</dbReference>